<reference evidence="2" key="1">
    <citation type="submission" date="2022-11" db="EMBL/GenBank/DDBJ databases">
        <title>Centuries of genome instability and evolution in soft-shell clam transmissible cancer (bioRxiv).</title>
        <authorList>
            <person name="Hart S.F.M."/>
            <person name="Yonemitsu M.A."/>
            <person name="Giersch R.M."/>
            <person name="Beal B.F."/>
            <person name="Arriagada G."/>
            <person name="Davis B.W."/>
            <person name="Ostrander E.A."/>
            <person name="Goff S.P."/>
            <person name="Metzger M.J."/>
        </authorList>
    </citation>
    <scope>NUCLEOTIDE SEQUENCE</scope>
    <source>
        <strain evidence="2">MELC-2E11</strain>
        <tissue evidence="2">Siphon/mantle</tissue>
    </source>
</reference>
<dbReference type="Gene3D" id="3.30.200.20">
    <property type="entry name" value="Phosphorylase Kinase, domain 1"/>
    <property type="match status" value="1"/>
</dbReference>
<dbReference type="SUPFAM" id="SSF56112">
    <property type="entry name" value="Protein kinase-like (PK-like)"/>
    <property type="match status" value="1"/>
</dbReference>
<dbReference type="InterPro" id="IPR001245">
    <property type="entry name" value="Ser-Thr/Tyr_kinase_cat_dom"/>
</dbReference>
<evidence type="ECO:0000313" key="3">
    <source>
        <dbReference type="Proteomes" id="UP001164746"/>
    </source>
</evidence>
<proteinExistence type="predicted"/>
<keyword evidence="3" id="KW-1185">Reference proteome</keyword>
<feature type="non-terminal residue" evidence="2">
    <location>
        <position position="111"/>
    </location>
</feature>
<feature type="non-terminal residue" evidence="2">
    <location>
        <position position="1"/>
    </location>
</feature>
<dbReference type="InterPro" id="IPR050122">
    <property type="entry name" value="RTK"/>
</dbReference>
<dbReference type="PANTHER" id="PTHR24416:SF583">
    <property type="entry name" value="RECEPTOR PROTEIN-TYROSINE KINASE"/>
    <property type="match status" value="1"/>
</dbReference>
<accession>A0ABY7FHD5</accession>
<name>A0ABY7FHD5_MYAAR</name>
<dbReference type="EMBL" id="CP111022">
    <property type="protein sequence ID" value="WAR20166.1"/>
    <property type="molecule type" value="Genomic_DNA"/>
</dbReference>
<dbReference type="PANTHER" id="PTHR24416">
    <property type="entry name" value="TYROSINE-PROTEIN KINASE RECEPTOR"/>
    <property type="match status" value="1"/>
</dbReference>
<evidence type="ECO:0000313" key="2">
    <source>
        <dbReference type="EMBL" id="WAR20166.1"/>
    </source>
</evidence>
<gene>
    <name evidence="2" type="ORF">MAR_002004</name>
</gene>
<feature type="domain" description="Serine-threonine/tyrosine-protein kinase catalytic" evidence="1">
    <location>
        <begin position="22"/>
        <end position="109"/>
    </location>
</feature>
<protein>
    <submittedName>
        <fullName evidence="2">FGFR1-like protein</fullName>
    </submittedName>
</protein>
<organism evidence="2 3">
    <name type="scientific">Mya arenaria</name>
    <name type="common">Soft-shell clam</name>
    <dbReference type="NCBI Taxonomy" id="6604"/>
    <lineage>
        <taxon>Eukaryota</taxon>
        <taxon>Metazoa</taxon>
        <taxon>Spiralia</taxon>
        <taxon>Lophotrochozoa</taxon>
        <taxon>Mollusca</taxon>
        <taxon>Bivalvia</taxon>
        <taxon>Autobranchia</taxon>
        <taxon>Heteroconchia</taxon>
        <taxon>Euheterodonta</taxon>
        <taxon>Imparidentia</taxon>
        <taxon>Neoheterodontei</taxon>
        <taxon>Myida</taxon>
        <taxon>Myoidea</taxon>
        <taxon>Myidae</taxon>
        <taxon>Mya</taxon>
    </lineage>
</organism>
<dbReference type="Pfam" id="PF07714">
    <property type="entry name" value="PK_Tyr_Ser-Thr"/>
    <property type="match status" value="1"/>
</dbReference>
<dbReference type="Proteomes" id="UP001164746">
    <property type="component" value="Chromosome 11"/>
</dbReference>
<dbReference type="InterPro" id="IPR011009">
    <property type="entry name" value="Kinase-like_dom_sf"/>
</dbReference>
<sequence length="111" mass="12502">NEESPPPTVVADRWELPHTCLKAGRLLGSGAFGQVVKGRVSKSLLAHQNTEDRYVEDFLREINMMKDLGYHSNIVSLLGCCTLREPFCLVVEHLAHGDLLSYLQKLRQEIV</sequence>
<evidence type="ECO:0000259" key="1">
    <source>
        <dbReference type="Pfam" id="PF07714"/>
    </source>
</evidence>